<accession>I0IRR7</accession>
<feature type="compositionally biased region" description="Basic and acidic residues" evidence="1">
    <location>
        <begin position="87"/>
        <end position="107"/>
    </location>
</feature>
<dbReference type="KEGG" id="lfc:LFE_2294"/>
<dbReference type="AlphaFoldDB" id="I0IRR7"/>
<keyword evidence="3" id="KW-1185">Reference proteome</keyword>
<sequence>MLKIVKTGRTRIGRVGRLTAEGKLEGMEINEDLFRILDEDHLPVRFDQFRDLFWHRFHPEEKLPHVVHGILRVRPEGLGQFGPAETVGRREKNPEREHDAEVREEPSGRILPCGYGRGSEKLETDLGMIFGDGTSVQDGTSLRNDFPVESVE</sequence>
<feature type="compositionally biased region" description="Polar residues" evidence="1">
    <location>
        <begin position="134"/>
        <end position="143"/>
    </location>
</feature>
<evidence type="ECO:0000313" key="3">
    <source>
        <dbReference type="Proteomes" id="UP000007382"/>
    </source>
</evidence>
<reference evidence="2 3" key="1">
    <citation type="journal article" date="2012" name="J. Bacteriol.">
        <title>Complete Genome Sequence of Leptospirillum ferrooxidans Strain C2-3, Isolated from a Fresh Volcanic Ash Deposit on the Island of Miyake, Japan.</title>
        <authorList>
            <person name="Fujimura R."/>
            <person name="Sato Y."/>
            <person name="Nishizawa T."/>
            <person name="Oshima K."/>
            <person name="Kim S.-W."/>
            <person name="Hattori M."/>
            <person name="Kamijo T."/>
            <person name="Ohta H."/>
        </authorList>
    </citation>
    <scope>NUCLEOTIDE SEQUENCE [LARGE SCALE GENOMIC DNA]</scope>
    <source>
        <strain evidence="2 3">C2-3</strain>
    </source>
</reference>
<reference evidence="3" key="2">
    <citation type="submission" date="2012-03" db="EMBL/GenBank/DDBJ databases">
        <title>The complete genome sequence of the pioneer microbe on fresh volcanic deposit, Leptospirillum ferrooxidans strain C2-3.</title>
        <authorList>
            <person name="Fujimura R."/>
            <person name="Sato Y."/>
            <person name="Nishizawa T."/>
            <person name="Nanba K."/>
            <person name="Oshima K."/>
            <person name="Hattori M."/>
            <person name="Kamijo T."/>
            <person name="Ohta H."/>
        </authorList>
    </citation>
    <scope>NUCLEOTIDE SEQUENCE [LARGE SCALE GENOMIC DNA]</scope>
    <source>
        <strain evidence="3">C2-3</strain>
    </source>
</reference>
<protein>
    <submittedName>
        <fullName evidence="2">Uncharacterized protein</fullName>
    </submittedName>
</protein>
<name>I0IRR7_LEPFC</name>
<gene>
    <name evidence="2" type="ordered locus">LFE_2294</name>
</gene>
<dbReference type="Proteomes" id="UP000007382">
    <property type="component" value="Chromosome"/>
</dbReference>
<organism evidence="2 3">
    <name type="scientific">Leptospirillum ferrooxidans (strain C2-3)</name>
    <dbReference type="NCBI Taxonomy" id="1162668"/>
    <lineage>
        <taxon>Bacteria</taxon>
        <taxon>Pseudomonadati</taxon>
        <taxon>Nitrospirota</taxon>
        <taxon>Nitrospiria</taxon>
        <taxon>Nitrospirales</taxon>
        <taxon>Nitrospiraceae</taxon>
        <taxon>Leptospirillum</taxon>
    </lineage>
</organism>
<dbReference type="EMBL" id="AP012342">
    <property type="protein sequence ID" value="BAM07966.1"/>
    <property type="molecule type" value="Genomic_DNA"/>
</dbReference>
<feature type="region of interest" description="Disordered" evidence="1">
    <location>
        <begin position="133"/>
        <end position="152"/>
    </location>
</feature>
<evidence type="ECO:0000313" key="2">
    <source>
        <dbReference type="EMBL" id="BAM07966.1"/>
    </source>
</evidence>
<evidence type="ECO:0000256" key="1">
    <source>
        <dbReference type="SAM" id="MobiDB-lite"/>
    </source>
</evidence>
<feature type="region of interest" description="Disordered" evidence="1">
    <location>
        <begin position="81"/>
        <end position="116"/>
    </location>
</feature>
<dbReference type="HOGENOM" id="CLU_1720070_0_0_0"/>
<proteinExistence type="predicted"/>